<dbReference type="Proteomes" id="UP000238924">
    <property type="component" value="Unassembled WGS sequence"/>
</dbReference>
<keyword evidence="3" id="KW-1185">Reference proteome</keyword>
<name>A0ABX5B3C6_9SPIR</name>
<reference evidence="2 3" key="1">
    <citation type="submission" date="2014-04" db="EMBL/GenBank/DDBJ databases">
        <title>Whole genome sequence of 'Brachyspira hampsonii' D13-03603F2.</title>
        <authorList>
            <person name="Patterson A.H."/>
            <person name="Chaban B."/>
            <person name="Fernando C."/>
            <person name="Harding J.C."/>
            <person name="Hill J.E."/>
        </authorList>
    </citation>
    <scope>NUCLEOTIDE SEQUENCE [LARGE SCALE GENOMIC DNA]</scope>
    <source>
        <strain evidence="2 3">D13-03603F2</strain>
    </source>
</reference>
<feature type="domain" description="N-acetyltransferase" evidence="1">
    <location>
        <begin position="1"/>
        <end position="155"/>
    </location>
</feature>
<dbReference type="Pfam" id="PF00583">
    <property type="entry name" value="Acetyltransf_1"/>
    <property type="match status" value="1"/>
</dbReference>
<proteinExistence type="predicted"/>
<accession>A0ABX5B3C6</accession>
<sequence length="187" mass="22620">MIKLIEMKYNLENIDFYKKLYNDAFPKEERWSFDMILENKGNNNYRLYAVLDDNTPIGLTMIWYLDNFNFGEYLAIDKKVRGKKYGSEVLTKILDMLKDKLIVIEVEPYELNETAQKRIEWYKRFGFILADYEYDMPSLDENNKISSIKMKIMTSRKLKNKEEHDNITKTLYNTIYKPRLDEVDKWK</sequence>
<evidence type="ECO:0000313" key="2">
    <source>
        <dbReference type="EMBL" id="PPS20959.1"/>
    </source>
</evidence>
<dbReference type="PROSITE" id="PS51186">
    <property type="entry name" value="GNAT"/>
    <property type="match status" value="1"/>
</dbReference>
<dbReference type="RefSeq" id="WP_013112784.1">
    <property type="nucleotide sequence ID" value="NZ_JJMJ01000248.1"/>
</dbReference>
<gene>
    <name evidence="2" type="ORF">DJ52_13770</name>
</gene>
<protein>
    <submittedName>
        <fullName evidence="2">Acetyltransferase</fullName>
    </submittedName>
</protein>
<organism evidence="2 3">
    <name type="scientific">Brachyspira murdochii</name>
    <dbReference type="NCBI Taxonomy" id="84378"/>
    <lineage>
        <taxon>Bacteria</taxon>
        <taxon>Pseudomonadati</taxon>
        <taxon>Spirochaetota</taxon>
        <taxon>Spirochaetia</taxon>
        <taxon>Brachyspirales</taxon>
        <taxon>Brachyspiraceae</taxon>
        <taxon>Brachyspira</taxon>
    </lineage>
</organism>
<dbReference type="SUPFAM" id="SSF55729">
    <property type="entry name" value="Acyl-CoA N-acyltransferases (Nat)"/>
    <property type="match status" value="1"/>
</dbReference>
<dbReference type="EMBL" id="JJMJ01000248">
    <property type="protein sequence ID" value="PPS20959.1"/>
    <property type="molecule type" value="Genomic_DNA"/>
</dbReference>
<dbReference type="InterPro" id="IPR016181">
    <property type="entry name" value="Acyl_CoA_acyltransferase"/>
</dbReference>
<evidence type="ECO:0000313" key="3">
    <source>
        <dbReference type="Proteomes" id="UP000238924"/>
    </source>
</evidence>
<dbReference type="Gene3D" id="3.40.630.30">
    <property type="match status" value="1"/>
</dbReference>
<evidence type="ECO:0000259" key="1">
    <source>
        <dbReference type="PROSITE" id="PS51186"/>
    </source>
</evidence>
<dbReference type="CDD" id="cd04301">
    <property type="entry name" value="NAT_SF"/>
    <property type="match status" value="1"/>
</dbReference>
<dbReference type="InterPro" id="IPR000182">
    <property type="entry name" value="GNAT_dom"/>
</dbReference>
<comment type="caution">
    <text evidence="2">The sequence shown here is derived from an EMBL/GenBank/DDBJ whole genome shotgun (WGS) entry which is preliminary data.</text>
</comment>